<evidence type="ECO:0000256" key="19">
    <source>
        <dbReference type="PROSITE-ProRule" id="PRU00169"/>
    </source>
</evidence>
<evidence type="ECO:0000256" key="18">
    <source>
        <dbReference type="PROSITE-ProRule" id="PRU00110"/>
    </source>
</evidence>
<dbReference type="STRING" id="420953.SAMN05192543_102295"/>
<dbReference type="CDD" id="cd17546">
    <property type="entry name" value="REC_hyHK_CKI1_RcsC-like"/>
    <property type="match status" value="1"/>
</dbReference>
<dbReference type="SUPFAM" id="SSF55874">
    <property type="entry name" value="ATPase domain of HSP90 chaperone/DNA topoisomerase II/histidine kinase"/>
    <property type="match status" value="1"/>
</dbReference>
<comment type="catalytic activity">
    <reaction evidence="1">
        <text>ATP + protein L-histidine = ADP + protein N-phospho-L-histidine.</text>
        <dbReference type="EC" id="2.7.13.3"/>
    </reaction>
</comment>
<dbReference type="EMBL" id="FOQU01000002">
    <property type="protein sequence ID" value="SFI18284.1"/>
    <property type="molecule type" value="Genomic_DNA"/>
</dbReference>
<accession>A0A1I3G494</accession>
<dbReference type="PANTHER" id="PTHR43047:SF64">
    <property type="entry name" value="HISTIDINE KINASE CONTAINING CHEY-HOMOLOGOUS RECEIVER DOMAIN AND PAS DOMAIN-RELATED"/>
    <property type="match status" value="1"/>
</dbReference>
<dbReference type="InterPro" id="IPR001789">
    <property type="entry name" value="Sig_transdc_resp-reg_receiver"/>
</dbReference>
<keyword evidence="13" id="KW-0902">Two-component regulatory system</keyword>
<evidence type="ECO:0000256" key="10">
    <source>
        <dbReference type="ARBA" id="ARBA00022777"/>
    </source>
</evidence>
<dbReference type="PROSITE" id="PS50109">
    <property type="entry name" value="HIS_KIN"/>
    <property type="match status" value="1"/>
</dbReference>
<keyword evidence="11" id="KW-0067">ATP-binding</keyword>
<evidence type="ECO:0000256" key="13">
    <source>
        <dbReference type="ARBA" id="ARBA00023012"/>
    </source>
</evidence>
<dbReference type="Pfam" id="PF00072">
    <property type="entry name" value="Response_reg"/>
    <property type="match status" value="1"/>
</dbReference>
<dbReference type="SUPFAM" id="SSF47226">
    <property type="entry name" value="Histidine-containing phosphotransfer domain, HPT domain"/>
    <property type="match status" value="1"/>
</dbReference>
<feature type="domain" description="Response regulatory" evidence="22">
    <location>
        <begin position="480"/>
        <end position="601"/>
    </location>
</feature>
<dbReference type="Gene3D" id="1.20.120.160">
    <property type="entry name" value="HPT domain"/>
    <property type="match status" value="1"/>
</dbReference>
<evidence type="ECO:0000256" key="3">
    <source>
        <dbReference type="ARBA" id="ARBA00012438"/>
    </source>
</evidence>
<evidence type="ECO:0000256" key="14">
    <source>
        <dbReference type="ARBA" id="ARBA00023026"/>
    </source>
</evidence>
<dbReference type="Gene3D" id="1.10.287.130">
    <property type="match status" value="1"/>
</dbReference>
<dbReference type="Gene3D" id="3.40.50.2300">
    <property type="match status" value="1"/>
</dbReference>
<evidence type="ECO:0000313" key="25">
    <source>
        <dbReference type="Proteomes" id="UP000199548"/>
    </source>
</evidence>
<keyword evidence="10 24" id="KW-0418">Kinase</keyword>
<dbReference type="InterPro" id="IPR003594">
    <property type="entry name" value="HATPase_dom"/>
</dbReference>
<dbReference type="SUPFAM" id="SSF52172">
    <property type="entry name" value="CheY-like"/>
    <property type="match status" value="1"/>
</dbReference>
<evidence type="ECO:0000259" key="21">
    <source>
        <dbReference type="PROSITE" id="PS50109"/>
    </source>
</evidence>
<evidence type="ECO:0000256" key="20">
    <source>
        <dbReference type="SAM" id="Phobius"/>
    </source>
</evidence>
<keyword evidence="15 20" id="KW-0472">Membrane</keyword>
<dbReference type="GO" id="GO:0000155">
    <property type="term" value="F:phosphorelay sensor kinase activity"/>
    <property type="evidence" value="ECO:0007669"/>
    <property type="project" value="InterPro"/>
</dbReference>
<name>A0A1I3G494_9BURK</name>
<feature type="modified residue" description="4-aspartylphosphate" evidence="19">
    <location>
        <position position="529"/>
    </location>
</feature>
<proteinExistence type="predicted"/>
<keyword evidence="4" id="KW-1003">Cell membrane</keyword>
<evidence type="ECO:0000256" key="16">
    <source>
        <dbReference type="ARBA" id="ARBA00058004"/>
    </source>
</evidence>
<dbReference type="SMART" id="SM00387">
    <property type="entry name" value="HATPase_c"/>
    <property type="match status" value="1"/>
</dbReference>
<dbReference type="InterPro" id="IPR036641">
    <property type="entry name" value="HPT_dom_sf"/>
</dbReference>
<evidence type="ECO:0000256" key="11">
    <source>
        <dbReference type="ARBA" id="ARBA00022840"/>
    </source>
</evidence>
<dbReference type="OrthoDB" id="9796305at2"/>
<dbReference type="PROSITE" id="PS50110">
    <property type="entry name" value="RESPONSE_REGULATORY"/>
    <property type="match status" value="1"/>
</dbReference>
<evidence type="ECO:0000256" key="2">
    <source>
        <dbReference type="ARBA" id="ARBA00004429"/>
    </source>
</evidence>
<dbReference type="SUPFAM" id="SSF47384">
    <property type="entry name" value="Homodimeric domain of signal transducing histidine kinase"/>
    <property type="match status" value="1"/>
</dbReference>
<dbReference type="SMART" id="SM00448">
    <property type="entry name" value="REC"/>
    <property type="match status" value="1"/>
</dbReference>
<evidence type="ECO:0000313" key="24">
    <source>
        <dbReference type="EMBL" id="SFI18284.1"/>
    </source>
</evidence>
<evidence type="ECO:0000256" key="15">
    <source>
        <dbReference type="ARBA" id="ARBA00023136"/>
    </source>
</evidence>
<evidence type="ECO:0000259" key="23">
    <source>
        <dbReference type="PROSITE" id="PS50894"/>
    </source>
</evidence>
<evidence type="ECO:0000256" key="12">
    <source>
        <dbReference type="ARBA" id="ARBA00022989"/>
    </source>
</evidence>
<dbReference type="PRINTS" id="PR00344">
    <property type="entry name" value="BCTRLSENSOR"/>
</dbReference>
<keyword evidence="8 20" id="KW-0812">Transmembrane</keyword>
<evidence type="ECO:0000259" key="22">
    <source>
        <dbReference type="PROSITE" id="PS50110"/>
    </source>
</evidence>
<sequence length="733" mass="79397">MAGVEKGVLIEGAGSMRVAWAGDLGLGASGVIRARVAGVSLLSGMSQSLLRILTMAFVFLTGDIAEATGDPRRSVERTTGAFPSIHTATTVDDAGTRNTDRPTINRRCDDCHLPVFAVSAQRVVADGTLRMYKRDARASMVTTVRAGDDGRWRIYTLCLLPLLLALSTALPIALRKLHLLRREITERKQHERQLTSQLDLVQTTSQTKDDFLATMSHELRTPMNGVLGLVDMLERMPLTAEQREMLGTINVSAITLLQILDDLLDYSRIEAGHLTVESEPLDLRQLIDSTVTMMVTRAHEKGLSVRMNIASDLAATLRGDRARLRQVLLNLLGNAIKFTSSGRIEVDVSATYADAQHQIVEIAVTDSGIGIAPDVQMQIFEPFVQAEPSTSRRFGGVGLGLAICRRLVHLMGGTLELRSAPGVGTCVTLRVVLPVEGQCYLPDVLGDDRLASPSSTLAGLSVDDIPALPDRELAIARGTLVLVAEDDPVHQALIRHQLASLGFACDVVDDGTQALAALKQTHYGCLISDCHMPGLSGYGLARWVRENEWNACGVTGRTKILGITANTGPDDPRLCREAGMDDCIVKPVRLAALREHLGKWFGEPGAYASSAPPAQEAPRPSAPIDLTYMTELWGSETTVKTLLEAFVSAVRDDMRALHPLLDDPDVERLLAWHHRVAGAASVLQYPPLLDVLEAYRRDIVTKPIESLRADGLALLDTCNALLDDIEAQATSLA</sequence>
<keyword evidence="25" id="KW-1185">Reference proteome</keyword>
<evidence type="ECO:0000256" key="5">
    <source>
        <dbReference type="ARBA" id="ARBA00022519"/>
    </source>
</evidence>
<keyword evidence="5" id="KW-0997">Cell inner membrane</keyword>
<keyword evidence="11" id="KW-0547">Nucleotide-binding</keyword>
<keyword evidence="6 19" id="KW-0597">Phosphoprotein</keyword>
<evidence type="ECO:0000256" key="9">
    <source>
        <dbReference type="ARBA" id="ARBA00022729"/>
    </source>
</evidence>
<keyword evidence="9" id="KW-0732">Signal</keyword>
<evidence type="ECO:0000256" key="4">
    <source>
        <dbReference type="ARBA" id="ARBA00022475"/>
    </source>
</evidence>
<dbReference type="RefSeq" id="WP_091009772.1">
    <property type="nucleotide sequence ID" value="NZ_CP041745.1"/>
</dbReference>
<feature type="transmembrane region" description="Helical" evidence="20">
    <location>
        <begin position="154"/>
        <end position="174"/>
    </location>
</feature>
<dbReference type="GO" id="GO:0005886">
    <property type="term" value="C:plasma membrane"/>
    <property type="evidence" value="ECO:0007669"/>
    <property type="project" value="UniProtKB-SubCell"/>
</dbReference>
<evidence type="ECO:0000256" key="1">
    <source>
        <dbReference type="ARBA" id="ARBA00000085"/>
    </source>
</evidence>
<gene>
    <name evidence="24" type="ORF">SAMN05192543_102295</name>
</gene>
<dbReference type="Proteomes" id="UP000199548">
    <property type="component" value="Unassembled WGS sequence"/>
</dbReference>
<dbReference type="PROSITE" id="PS50894">
    <property type="entry name" value="HPT"/>
    <property type="match status" value="1"/>
</dbReference>
<reference evidence="24 25" key="1">
    <citation type="submission" date="2016-10" db="EMBL/GenBank/DDBJ databases">
        <authorList>
            <person name="de Groot N.N."/>
        </authorList>
    </citation>
    <scope>NUCLEOTIDE SEQUENCE [LARGE SCALE GENOMIC DNA]</scope>
    <source>
        <strain evidence="24 25">LMG 23650</strain>
    </source>
</reference>
<dbReference type="InterPro" id="IPR003661">
    <property type="entry name" value="HisK_dim/P_dom"/>
</dbReference>
<keyword evidence="7" id="KW-0808">Transferase</keyword>
<evidence type="ECO:0000256" key="8">
    <source>
        <dbReference type="ARBA" id="ARBA00022692"/>
    </source>
</evidence>
<dbReference type="InterPro" id="IPR036890">
    <property type="entry name" value="HATPase_C_sf"/>
</dbReference>
<dbReference type="CDD" id="cd16922">
    <property type="entry name" value="HATPase_EvgS-ArcB-TorS-like"/>
    <property type="match status" value="1"/>
</dbReference>
<evidence type="ECO:0000256" key="6">
    <source>
        <dbReference type="ARBA" id="ARBA00022553"/>
    </source>
</evidence>
<dbReference type="Gene3D" id="3.30.565.10">
    <property type="entry name" value="Histidine kinase-like ATPase, C-terminal domain"/>
    <property type="match status" value="1"/>
</dbReference>
<dbReference type="PANTHER" id="PTHR43047">
    <property type="entry name" value="TWO-COMPONENT HISTIDINE PROTEIN KINASE"/>
    <property type="match status" value="1"/>
</dbReference>
<dbReference type="AlphaFoldDB" id="A0A1I3G494"/>
<dbReference type="InterPro" id="IPR011006">
    <property type="entry name" value="CheY-like_superfamily"/>
</dbReference>
<dbReference type="FunFam" id="3.30.565.10:FF:000010">
    <property type="entry name" value="Sensor histidine kinase RcsC"/>
    <property type="match status" value="1"/>
</dbReference>
<dbReference type="CDD" id="cd00082">
    <property type="entry name" value="HisKA"/>
    <property type="match status" value="1"/>
</dbReference>
<feature type="modified residue" description="Phosphohistidine" evidence="18">
    <location>
        <position position="674"/>
    </location>
</feature>
<comment type="function">
    <text evidence="16">Member of the two-component regulatory system BvgS/BvgA. Phosphorylates BvgA via a four-step phosphorelay in response to environmental signals.</text>
</comment>
<evidence type="ECO:0000256" key="17">
    <source>
        <dbReference type="ARBA" id="ARBA00070152"/>
    </source>
</evidence>
<dbReference type="InterPro" id="IPR036097">
    <property type="entry name" value="HisK_dim/P_sf"/>
</dbReference>
<evidence type="ECO:0000256" key="7">
    <source>
        <dbReference type="ARBA" id="ARBA00022679"/>
    </source>
</evidence>
<organism evidence="24 25">
    <name type="scientific">Paraburkholderia megapolitana</name>
    <dbReference type="NCBI Taxonomy" id="420953"/>
    <lineage>
        <taxon>Bacteria</taxon>
        <taxon>Pseudomonadati</taxon>
        <taxon>Pseudomonadota</taxon>
        <taxon>Betaproteobacteria</taxon>
        <taxon>Burkholderiales</taxon>
        <taxon>Burkholderiaceae</taxon>
        <taxon>Paraburkholderia</taxon>
    </lineage>
</organism>
<dbReference type="InterPro" id="IPR008207">
    <property type="entry name" value="Sig_transdc_His_kin_Hpt_dom"/>
</dbReference>
<comment type="subcellular location">
    <subcellularLocation>
        <location evidence="2">Cell inner membrane</location>
        <topology evidence="2">Multi-pass membrane protein</topology>
    </subcellularLocation>
</comment>
<dbReference type="InterPro" id="IPR005467">
    <property type="entry name" value="His_kinase_dom"/>
</dbReference>
<dbReference type="Pfam" id="PF00512">
    <property type="entry name" value="HisKA"/>
    <property type="match status" value="1"/>
</dbReference>
<dbReference type="InterPro" id="IPR004358">
    <property type="entry name" value="Sig_transdc_His_kin-like_C"/>
</dbReference>
<dbReference type="SMART" id="SM00388">
    <property type="entry name" value="HisKA"/>
    <property type="match status" value="1"/>
</dbReference>
<protein>
    <recommendedName>
        <fullName evidence="17">Virulence sensor protein BvgS</fullName>
        <ecNumber evidence="3">2.7.13.3</ecNumber>
    </recommendedName>
</protein>
<keyword evidence="14" id="KW-0843">Virulence</keyword>
<dbReference type="EC" id="2.7.13.3" evidence="3"/>
<dbReference type="Pfam" id="PF02518">
    <property type="entry name" value="HATPase_c"/>
    <property type="match status" value="1"/>
</dbReference>
<feature type="domain" description="Histidine kinase" evidence="21">
    <location>
        <begin position="214"/>
        <end position="435"/>
    </location>
</feature>
<keyword evidence="12 20" id="KW-1133">Transmembrane helix</keyword>
<feature type="domain" description="HPt" evidence="23">
    <location>
        <begin position="635"/>
        <end position="733"/>
    </location>
</feature>